<reference evidence="1" key="1">
    <citation type="submission" date="2021-01" db="EMBL/GenBank/DDBJ databases">
        <authorList>
            <person name="Corre E."/>
            <person name="Pelletier E."/>
            <person name="Niang G."/>
            <person name="Scheremetjew M."/>
            <person name="Finn R."/>
            <person name="Kale V."/>
            <person name="Holt S."/>
            <person name="Cochrane G."/>
            <person name="Meng A."/>
            <person name="Brown T."/>
            <person name="Cohen L."/>
        </authorList>
    </citation>
    <scope>NUCLEOTIDE SEQUENCE</scope>
    <source>
        <strain evidence="1">B650</strain>
    </source>
</reference>
<organism evidence="1">
    <name type="scientific">Leptocylindrus danicus</name>
    <dbReference type="NCBI Taxonomy" id="163516"/>
    <lineage>
        <taxon>Eukaryota</taxon>
        <taxon>Sar</taxon>
        <taxon>Stramenopiles</taxon>
        <taxon>Ochrophyta</taxon>
        <taxon>Bacillariophyta</taxon>
        <taxon>Coscinodiscophyceae</taxon>
        <taxon>Chaetocerotophycidae</taxon>
        <taxon>Leptocylindrales</taxon>
        <taxon>Leptocylindraceae</taxon>
        <taxon>Leptocylindrus</taxon>
    </lineage>
</organism>
<evidence type="ECO:0000313" key="1">
    <source>
        <dbReference type="EMBL" id="CAD9582050.1"/>
    </source>
</evidence>
<dbReference type="EMBL" id="HBGY01016295">
    <property type="protein sequence ID" value="CAD9582050.1"/>
    <property type="molecule type" value="Transcribed_RNA"/>
</dbReference>
<gene>
    <name evidence="1" type="ORF">LDAN0321_LOCUS10546</name>
</gene>
<sequence length="100" mass="11117">MMSNRKSTLNMMCKSKIMPKGEDYDAASTIVEQHRNAVTKYNLEKPAADFVHSESMFEGRLTQKELYDIDSSSKLGPRRNGFVVHLGANGAKIGDCAFVT</sequence>
<proteinExistence type="predicted"/>
<accession>A0A7S2P6U3</accession>
<name>A0A7S2P6U3_9STRA</name>
<dbReference type="AlphaFoldDB" id="A0A7S2P6U3"/>
<protein>
    <submittedName>
        <fullName evidence="1">Uncharacterized protein</fullName>
    </submittedName>
</protein>